<keyword evidence="3" id="KW-0731">Sigma factor</keyword>
<comment type="similarity">
    <text evidence="1">Belongs to the sigma-70 factor family. ECF subfamily.</text>
</comment>
<evidence type="ECO:0000313" key="7">
    <source>
        <dbReference type="Proteomes" id="UP000702544"/>
    </source>
</evidence>
<dbReference type="PANTHER" id="PTHR43133:SF39">
    <property type="entry name" value="SIMILAR TO RNA POLYMERASE SIGMA-E FACTOR"/>
    <property type="match status" value="1"/>
</dbReference>
<keyword evidence="4" id="KW-0804">Transcription</keyword>
<feature type="domain" description="RNA polymerase sigma-70 ECF-like HTH" evidence="5">
    <location>
        <begin position="10"/>
        <end position="185"/>
    </location>
</feature>
<evidence type="ECO:0000256" key="1">
    <source>
        <dbReference type="ARBA" id="ARBA00010641"/>
    </source>
</evidence>
<dbReference type="EMBL" id="JAACAK010000014">
    <property type="protein sequence ID" value="NIR73804.1"/>
    <property type="molecule type" value="Genomic_DNA"/>
</dbReference>
<dbReference type="PANTHER" id="PTHR43133">
    <property type="entry name" value="RNA POLYMERASE ECF-TYPE SIGMA FACTO"/>
    <property type="match status" value="1"/>
</dbReference>
<keyword evidence="2" id="KW-0805">Transcription regulation</keyword>
<dbReference type="SUPFAM" id="SSF88946">
    <property type="entry name" value="Sigma2 domain of RNA polymerase sigma factors"/>
    <property type="match status" value="1"/>
</dbReference>
<evidence type="ECO:0000259" key="5">
    <source>
        <dbReference type="Pfam" id="PF07638"/>
    </source>
</evidence>
<sequence length="198" mass="22516">MDDELRPQPGDVTHLLSALRHGEREALDRLLPIVYDELRIMARRQLGRERAGHTLHATALVHEAYFKLARGGPLDVADRAHFLAIASRAMRQVLVEHARRRNAEKRGGGWEVTTLSTGEGAVEFSPDELLALDRALADLDDRQRQVVEYRFFGGMEEQEIATVLGVSERTVRRDWVKARAWLYRSLYPQADGEEPRPA</sequence>
<dbReference type="AlphaFoldDB" id="A0AAE4Z5N8"/>
<dbReference type="InterPro" id="IPR013324">
    <property type="entry name" value="RNA_pol_sigma_r3/r4-like"/>
</dbReference>
<accession>A0AAE4Z5N8</accession>
<organism evidence="6 7">
    <name type="scientific">Candidatus Kutchimonas denitrificans</name>
    <dbReference type="NCBI Taxonomy" id="3056748"/>
    <lineage>
        <taxon>Bacteria</taxon>
        <taxon>Pseudomonadati</taxon>
        <taxon>Gemmatimonadota</taxon>
        <taxon>Gemmatimonadia</taxon>
        <taxon>Candidatus Palauibacterales</taxon>
        <taxon>Candidatus Palauibacteraceae</taxon>
        <taxon>Candidatus Kutchimonas</taxon>
    </lineage>
</organism>
<dbReference type="InterPro" id="IPR014284">
    <property type="entry name" value="RNA_pol_sigma-70_dom"/>
</dbReference>
<dbReference type="InterPro" id="IPR011517">
    <property type="entry name" value="RNA_pol_sigma70_ECF-like"/>
</dbReference>
<comment type="caution">
    <text evidence="6">The sequence shown here is derived from an EMBL/GenBank/DDBJ whole genome shotgun (WGS) entry which is preliminary data.</text>
</comment>
<dbReference type="CDD" id="cd06171">
    <property type="entry name" value="Sigma70_r4"/>
    <property type="match status" value="1"/>
</dbReference>
<dbReference type="InterPro" id="IPR036388">
    <property type="entry name" value="WH-like_DNA-bd_sf"/>
</dbReference>
<evidence type="ECO:0000256" key="4">
    <source>
        <dbReference type="ARBA" id="ARBA00023163"/>
    </source>
</evidence>
<dbReference type="Gene3D" id="1.10.10.10">
    <property type="entry name" value="Winged helix-like DNA-binding domain superfamily/Winged helix DNA-binding domain"/>
    <property type="match status" value="1"/>
</dbReference>
<dbReference type="NCBIfam" id="TIGR02999">
    <property type="entry name" value="Sig-70_X6"/>
    <property type="match status" value="1"/>
</dbReference>
<dbReference type="InterPro" id="IPR053812">
    <property type="entry name" value="HTH_Sigma70_ECF-like"/>
</dbReference>
<reference evidence="6 7" key="1">
    <citation type="submission" date="2020-01" db="EMBL/GenBank/DDBJ databases">
        <title>Genomes assembled from Gulf of Kutch pelagic sediment metagenomes.</title>
        <authorList>
            <person name="Chandrashekar M."/>
            <person name="Mahajan M.S."/>
            <person name="Dave K.J."/>
            <person name="Vatsa P."/>
            <person name="Nathani N.M."/>
        </authorList>
    </citation>
    <scope>NUCLEOTIDE SEQUENCE [LARGE SCALE GENOMIC DNA]</scope>
    <source>
        <strain evidence="6">KS3-K002</strain>
    </source>
</reference>
<evidence type="ECO:0000256" key="3">
    <source>
        <dbReference type="ARBA" id="ARBA00023082"/>
    </source>
</evidence>
<dbReference type="GO" id="GO:0006352">
    <property type="term" value="P:DNA-templated transcription initiation"/>
    <property type="evidence" value="ECO:0007669"/>
    <property type="project" value="InterPro"/>
</dbReference>
<dbReference type="NCBIfam" id="TIGR02937">
    <property type="entry name" value="sigma70-ECF"/>
    <property type="match status" value="1"/>
</dbReference>
<dbReference type="Proteomes" id="UP000702544">
    <property type="component" value="Unassembled WGS sequence"/>
</dbReference>
<dbReference type="InterPro" id="IPR013325">
    <property type="entry name" value="RNA_pol_sigma_r2"/>
</dbReference>
<name>A0AAE4Z5N8_9BACT</name>
<dbReference type="SUPFAM" id="SSF88659">
    <property type="entry name" value="Sigma3 and sigma4 domains of RNA polymerase sigma factors"/>
    <property type="match status" value="1"/>
</dbReference>
<evidence type="ECO:0000256" key="2">
    <source>
        <dbReference type="ARBA" id="ARBA00023015"/>
    </source>
</evidence>
<gene>
    <name evidence="6" type="ORF">GWO12_01615</name>
</gene>
<protein>
    <submittedName>
        <fullName evidence="6">Sigma-70 family RNA polymerase sigma factor</fullName>
    </submittedName>
</protein>
<dbReference type="Pfam" id="PF07638">
    <property type="entry name" value="Sigma70_ECF"/>
    <property type="match status" value="1"/>
</dbReference>
<proteinExistence type="inferred from homology"/>
<dbReference type="InterPro" id="IPR039425">
    <property type="entry name" value="RNA_pol_sigma-70-like"/>
</dbReference>
<dbReference type="GO" id="GO:0016987">
    <property type="term" value="F:sigma factor activity"/>
    <property type="evidence" value="ECO:0007669"/>
    <property type="project" value="UniProtKB-KW"/>
</dbReference>
<evidence type="ECO:0000313" key="6">
    <source>
        <dbReference type="EMBL" id="NIR73804.1"/>
    </source>
</evidence>